<evidence type="ECO:0000313" key="1">
    <source>
        <dbReference type="EMBL" id="MBR0576700.1"/>
    </source>
</evidence>
<dbReference type="InterPro" id="IPR012674">
    <property type="entry name" value="Calycin"/>
</dbReference>
<dbReference type="InterPro" id="IPR015231">
    <property type="entry name" value="DUF1934"/>
</dbReference>
<keyword evidence="2" id="KW-1185">Reference proteome</keyword>
<evidence type="ECO:0000313" key="2">
    <source>
        <dbReference type="Proteomes" id="UP000675379"/>
    </source>
</evidence>
<gene>
    <name evidence="1" type="ORF">KCG48_10165</name>
</gene>
<comment type="caution">
    <text evidence="1">The sequence shown here is derived from an EMBL/GenBank/DDBJ whole genome shotgun (WGS) entry which is preliminary data.</text>
</comment>
<dbReference type="Pfam" id="PF09148">
    <property type="entry name" value="DUF1934"/>
    <property type="match status" value="1"/>
</dbReference>
<reference evidence="1" key="1">
    <citation type="submission" date="2021-04" db="EMBL/GenBank/DDBJ databases">
        <title>Proteiniclasticum sedimins sp. nov., an obligate anaerobic bacterium isolated from anaerobic sludge.</title>
        <authorList>
            <person name="Liu J."/>
        </authorList>
    </citation>
    <scope>NUCLEOTIDE SEQUENCE</scope>
    <source>
        <strain evidence="1">BAD-10</strain>
    </source>
</reference>
<dbReference type="RefSeq" id="WP_211802026.1">
    <property type="nucleotide sequence ID" value="NZ_JAGSCS010000013.1"/>
</dbReference>
<sequence length="135" mass="15572">MHKVKIEISSNRIDEPPIEVVYFGSMEEKEENALIRYSESELTGMEGVFTELLIRGDHLEIVRTGKVEARMVFKEKVQDRFLYAMEMGTLNMVLKTDKLHIHRTGGGYAIEIRYQLEIGGNPPEGNDMKIRITRN</sequence>
<dbReference type="Gene3D" id="2.40.128.20">
    <property type="match status" value="1"/>
</dbReference>
<dbReference type="Proteomes" id="UP000675379">
    <property type="component" value="Unassembled WGS sequence"/>
</dbReference>
<proteinExistence type="predicted"/>
<organism evidence="1 2">
    <name type="scientific">Proteiniclasticum sediminis</name>
    <dbReference type="NCBI Taxonomy" id="2804028"/>
    <lineage>
        <taxon>Bacteria</taxon>
        <taxon>Bacillati</taxon>
        <taxon>Bacillota</taxon>
        <taxon>Clostridia</taxon>
        <taxon>Eubacteriales</taxon>
        <taxon>Clostridiaceae</taxon>
        <taxon>Proteiniclasticum</taxon>
    </lineage>
</organism>
<dbReference type="EMBL" id="JAGSCS010000013">
    <property type="protein sequence ID" value="MBR0576700.1"/>
    <property type="molecule type" value="Genomic_DNA"/>
</dbReference>
<dbReference type="AlphaFoldDB" id="A0A941HR68"/>
<name>A0A941HR68_9CLOT</name>
<dbReference type="SUPFAM" id="SSF50814">
    <property type="entry name" value="Lipocalins"/>
    <property type="match status" value="1"/>
</dbReference>
<protein>
    <submittedName>
        <fullName evidence="1">DUF1934 domain-containing protein</fullName>
    </submittedName>
</protein>
<accession>A0A941HR68</accession>